<evidence type="ECO:0000256" key="2">
    <source>
        <dbReference type="ARBA" id="ARBA00023015"/>
    </source>
</evidence>
<dbReference type="SUPFAM" id="SSF46785">
    <property type="entry name" value="Winged helix' DNA-binding domain"/>
    <property type="match status" value="1"/>
</dbReference>
<dbReference type="InterPro" id="IPR000847">
    <property type="entry name" value="LysR_HTH_N"/>
</dbReference>
<dbReference type="InterPro" id="IPR050389">
    <property type="entry name" value="LysR-type_TF"/>
</dbReference>
<evidence type="ECO:0000256" key="1">
    <source>
        <dbReference type="ARBA" id="ARBA00009437"/>
    </source>
</evidence>
<dbReference type="SUPFAM" id="SSF53850">
    <property type="entry name" value="Periplasmic binding protein-like II"/>
    <property type="match status" value="1"/>
</dbReference>
<evidence type="ECO:0000256" key="4">
    <source>
        <dbReference type="ARBA" id="ARBA00023163"/>
    </source>
</evidence>
<comment type="similarity">
    <text evidence="1">Belongs to the LysR transcriptional regulatory family.</text>
</comment>
<dbReference type="InterPro" id="IPR005119">
    <property type="entry name" value="LysR_subst-bd"/>
</dbReference>
<keyword evidence="3" id="KW-0238">DNA-binding</keyword>
<reference evidence="6" key="1">
    <citation type="submission" date="2020-11" db="EMBL/GenBank/DDBJ databases">
        <authorList>
            <person name="Lee S.D."/>
        </authorList>
    </citation>
    <scope>NUCLEOTIDE SEQUENCE</scope>
    <source>
        <strain evidence="6">SAP-2</strain>
    </source>
</reference>
<protein>
    <submittedName>
        <fullName evidence="6">LysR family transcriptional regulator</fullName>
    </submittedName>
</protein>
<dbReference type="PROSITE" id="PS50931">
    <property type="entry name" value="HTH_LYSR"/>
    <property type="match status" value="1"/>
</dbReference>
<dbReference type="EMBL" id="JADMKS010000003">
    <property type="protein sequence ID" value="MBF6636404.1"/>
    <property type="molecule type" value="Genomic_DNA"/>
</dbReference>
<dbReference type="InterPro" id="IPR036390">
    <property type="entry name" value="WH_DNA-bd_sf"/>
</dbReference>
<dbReference type="Gene3D" id="3.40.190.10">
    <property type="entry name" value="Periplasmic binding protein-like II"/>
    <property type="match status" value="2"/>
</dbReference>
<dbReference type="Gene3D" id="1.10.10.10">
    <property type="entry name" value="Winged helix-like DNA-binding domain superfamily/Winged helix DNA-binding domain"/>
    <property type="match status" value="1"/>
</dbReference>
<reference evidence="6" key="2">
    <citation type="submission" date="2022-09" db="EMBL/GenBank/DDBJ databases">
        <title>Rouxiella aceris sp. nov., isolated from tree sap and emended description of the genus Rhouxiella.</title>
        <authorList>
            <person name="Kim I.S."/>
        </authorList>
    </citation>
    <scope>NUCLEOTIDE SEQUENCE</scope>
    <source>
        <strain evidence="6">SAP-2</strain>
    </source>
</reference>
<proteinExistence type="inferred from homology"/>
<evidence type="ECO:0000313" key="7">
    <source>
        <dbReference type="Proteomes" id="UP000705283"/>
    </source>
</evidence>
<accession>A0AA41BW21</accession>
<dbReference type="PANTHER" id="PTHR30118:SF15">
    <property type="entry name" value="TRANSCRIPTIONAL REGULATORY PROTEIN"/>
    <property type="match status" value="1"/>
</dbReference>
<evidence type="ECO:0000259" key="5">
    <source>
        <dbReference type="PROSITE" id="PS50931"/>
    </source>
</evidence>
<dbReference type="InterPro" id="IPR036388">
    <property type="entry name" value="WH-like_DNA-bd_sf"/>
</dbReference>
<sequence length="297" mass="33136">MKLPDLNLIIALDALLDEGSVIGAARRMNLSPPAMSRTLTRIREQLGDPILVKAGRNMVPTPRALALREDVHQAMENAIRLLQPGSEVDLPSLERTFSLQANDVFISAYGGVLLNRLRQEAPNVRLRFMPESTGDEDSLRDGKVDLYINAQRPLGDDIHVQSLFSTHFMGLAREDHPIFGQEITAERFASYEQISVSRRGRARGPIDTYLAQMGLARTISLVVPTFHSGVFSLGNSDLILPLPEHVVSAVQSMGIKTRAFTLPVTLETISIIQAWHPRFHHDAAHCWFRRIIHGLCR</sequence>
<gene>
    <name evidence="6" type="ORF">ITX54_07000</name>
</gene>
<name>A0AA41BW21_9GAMM</name>
<dbReference type="Proteomes" id="UP000705283">
    <property type="component" value="Unassembled WGS sequence"/>
</dbReference>
<dbReference type="PANTHER" id="PTHR30118">
    <property type="entry name" value="HTH-TYPE TRANSCRIPTIONAL REGULATOR LEUO-RELATED"/>
    <property type="match status" value="1"/>
</dbReference>
<keyword evidence="4" id="KW-0804">Transcription</keyword>
<dbReference type="RefSeq" id="WP_194977733.1">
    <property type="nucleotide sequence ID" value="NZ_JADMKS010000003.1"/>
</dbReference>
<dbReference type="CDD" id="cd08460">
    <property type="entry name" value="PBP2_DntR_like_1"/>
    <property type="match status" value="1"/>
</dbReference>
<feature type="domain" description="HTH lysR-type" evidence="5">
    <location>
        <begin position="4"/>
        <end position="61"/>
    </location>
</feature>
<evidence type="ECO:0000256" key="3">
    <source>
        <dbReference type="ARBA" id="ARBA00023125"/>
    </source>
</evidence>
<evidence type="ECO:0000313" key="6">
    <source>
        <dbReference type="EMBL" id="MBF6636404.1"/>
    </source>
</evidence>
<dbReference type="Pfam" id="PF00126">
    <property type="entry name" value="HTH_1"/>
    <property type="match status" value="1"/>
</dbReference>
<dbReference type="Pfam" id="PF03466">
    <property type="entry name" value="LysR_substrate"/>
    <property type="match status" value="1"/>
</dbReference>
<dbReference type="AlphaFoldDB" id="A0AA41BW21"/>
<keyword evidence="2" id="KW-0805">Transcription regulation</keyword>
<comment type="caution">
    <text evidence="6">The sequence shown here is derived from an EMBL/GenBank/DDBJ whole genome shotgun (WGS) entry which is preliminary data.</text>
</comment>
<dbReference type="GO" id="GO:0003677">
    <property type="term" value="F:DNA binding"/>
    <property type="evidence" value="ECO:0007669"/>
    <property type="project" value="UniProtKB-KW"/>
</dbReference>
<dbReference type="GO" id="GO:0003700">
    <property type="term" value="F:DNA-binding transcription factor activity"/>
    <property type="evidence" value="ECO:0007669"/>
    <property type="project" value="InterPro"/>
</dbReference>
<organism evidence="6 7">
    <name type="scientific">Rouxiella silvae</name>
    <dbReference type="NCBI Taxonomy" id="1646373"/>
    <lineage>
        <taxon>Bacteria</taxon>
        <taxon>Pseudomonadati</taxon>
        <taxon>Pseudomonadota</taxon>
        <taxon>Gammaproteobacteria</taxon>
        <taxon>Enterobacterales</taxon>
        <taxon>Yersiniaceae</taxon>
        <taxon>Rouxiella</taxon>
    </lineage>
</organism>